<evidence type="ECO:0000256" key="7">
    <source>
        <dbReference type="HAMAP-Rule" id="MF_00145"/>
    </source>
</evidence>
<dbReference type="EC" id="2.7.2.3" evidence="2 7"/>
<feature type="binding site" evidence="7">
    <location>
        <position position="157"/>
    </location>
    <ligand>
        <name>substrate</name>
    </ligand>
</feature>
<comment type="caution">
    <text evidence="11">The sequence shown here is derived from an EMBL/GenBank/DDBJ whole genome shotgun (WGS) entry which is preliminary data.</text>
</comment>
<dbReference type="EMBL" id="PFBY01000011">
    <property type="protein sequence ID" value="PIR76673.1"/>
    <property type="molecule type" value="Genomic_DNA"/>
</dbReference>
<evidence type="ECO:0000256" key="5">
    <source>
        <dbReference type="ARBA" id="ARBA00022777"/>
    </source>
</evidence>
<dbReference type="PANTHER" id="PTHR11406:SF23">
    <property type="entry name" value="PHOSPHOGLYCERATE KINASE 1, CHLOROPLASTIC-RELATED"/>
    <property type="match status" value="1"/>
</dbReference>
<evidence type="ECO:0000256" key="4">
    <source>
        <dbReference type="ARBA" id="ARBA00022741"/>
    </source>
</evidence>
<feature type="binding site" evidence="7 9">
    <location>
        <position position="207"/>
    </location>
    <ligand>
        <name>ATP</name>
        <dbReference type="ChEBI" id="CHEBI:30616"/>
    </ligand>
</feature>
<dbReference type="PROSITE" id="PS00111">
    <property type="entry name" value="PGLYCERATE_KINASE"/>
    <property type="match status" value="1"/>
</dbReference>
<keyword evidence="7" id="KW-0963">Cytoplasm</keyword>
<keyword evidence="7" id="KW-0324">Glycolysis</keyword>
<comment type="pathway">
    <text evidence="7">Carbohydrate degradation; glycolysis; pyruvate from D-glyceraldehyde 3-phosphate: step 2/5.</text>
</comment>
<evidence type="ECO:0000256" key="8">
    <source>
        <dbReference type="PIRSR" id="PIRSR000724-1"/>
    </source>
</evidence>
<dbReference type="AlphaFoldDB" id="A0A2H0TX04"/>
<evidence type="ECO:0000256" key="9">
    <source>
        <dbReference type="PIRSR" id="PIRSR000724-2"/>
    </source>
</evidence>
<comment type="subunit">
    <text evidence="7">Monomer.</text>
</comment>
<dbReference type="UniPathway" id="UPA00109">
    <property type="reaction ID" value="UER00185"/>
</dbReference>
<dbReference type="GO" id="GO:0005524">
    <property type="term" value="F:ATP binding"/>
    <property type="evidence" value="ECO:0007669"/>
    <property type="project" value="UniProtKB-KW"/>
</dbReference>
<dbReference type="HAMAP" id="MF_00145">
    <property type="entry name" value="Phosphoglyc_kinase"/>
    <property type="match status" value="1"/>
</dbReference>
<feature type="binding site" evidence="8">
    <location>
        <position position="124"/>
    </location>
    <ligand>
        <name>(2R)-3-phosphoglycerate</name>
        <dbReference type="ChEBI" id="CHEBI:58272"/>
    </ligand>
</feature>
<keyword evidence="5 7" id="KW-0418">Kinase</keyword>
<sequence>MTSITKARNLAGKVVLVRVDFNVPIKKKKVLDDSRLLASLPTIQYLMKKGAKVVLMTHIGRPDGKIVASLKVDPVVERLSELLKKKVKKLETENWRLTDAKKVSLLKEINNLRPGQVAMMENMRFAKDEAKDTGTLSQELATLGDLFVLDGFAVAHRSSASVSGIPKYIKGYSGLLLTKEIAGLTRVLHDTKGSFVAVLGGAKMETKIPVMKNLVEKADALLIGGGIVNTYLLAKGYKIGDSLVDKNFQLPSLTYCKRKNVIKPLDVVVGTKDGKKVRVVKIKKTPHEVCKKGEGIFDIGPETLRLYATYIKDAKTLVWNGAMGFFEQKPYDVATLTIARLVASRSKGQAYGVIGGGETLQAMDMVGMTDDIDLVSTGGGAMLEFLAGEILPGIYALNQ</sequence>
<dbReference type="GO" id="GO:0006096">
    <property type="term" value="P:glycolytic process"/>
    <property type="evidence" value="ECO:0007669"/>
    <property type="project" value="UniProtKB-UniRule"/>
</dbReference>
<feature type="binding site" evidence="7 8">
    <location>
        <begin position="20"/>
        <end position="22"/>
    </location>
    <ligand>
        <name>substrate</name>
    </ligand>
</feature>
<dbReference type="InterPro" id="IPR036043">
    <property type="entry name" value="Phosphoglycerate_kinase_sf"/>
</dbReference>
<dbReference type="Pfam" id="PF00162">
    <property type="entry name" value="PGK"/>
    <property type="match status" value="1"/>
</dbReference>
<evidence type="ECO:0000313" key="12">
    <source>
        <dbReference type="Proteomes" id="UP000231530"/>
    </source>
</evidence>
<protein>
    <recommendedName>
        <fullName evidence="2 7">Phosphoglycerate kinase</fullName>
        <ecNumber evidence="2 7">2.7.2.3</ecNumber>
    </recommendedName>
</protein>
<feature type="binding site" evidence="7 9">
    <location>
        <position position="327"/>
    </location>
    <ligand>
        <name>ATP</name>
        <dbReference type="ChEBI" id="CHEBI:30616"/>
    </ligand>
</feature>
<name>A0A2H0TX04_9BACT</name>
<evidence type="ECO:0000313" key="11">
    <source>
        <dbReference type="EMBL" id="PIR76673.1"/>
    </source>
</evidence>
<accession>A0A2H0TX04</accession>
<evidence type="ECO:0000256" key="2">
    <source>
        <dbReference type="ARBA" id="ARBA00013061"/>
    </source>
</evidence>
<dbReference type="InterPro" id="IPR015911">
    <property type="entry name" value="Phosphoglycerate_kinase_CS"/>
</dbReference>
<dbReference type="SUPFAM" id="SSF53748">
    <property type="entry name" value="Phosphoglycerate kinase"/>
    <property type="match status" value="1"/>
</dbReference>
<comment type="subcellular location">
    <subcellularLocation>
        <location evidence="7">Cytoplasm</location>
    </subcellularLocation>
</comment>
<feature type="binding site" evidence="7">
    <location>
        <position position="35"/>
    </location>
    <ligand>
        <name>substrate</name>
    </ligand>
</feature>
<evidence type="ECO:0000256" key="10">
    <source>
        <dbReference type="RuleBase" id="RU000532"/>
    </source>
</evidence>
<feature type="binding site" evidence="7 8">
    <location>
        <begin position="58"/>
        <end position="61"/>
    </location>
    <ligand>
        <name>substrate</name>
    </ligand>
</feature>
<feature type="binding site" evidence="8">
    <location>
        <position position="35"/>
    </location>
    <ligand>
        <name>(2R)-3-phosphoglycerate</name>
        <dbReference type="ChEBI" id="CHEBI:58272"/>
    </ligand>
</feature>
<dbReference type="GO" id="GO:0005829">
    <property type="term" value="C:cytosol"/>
    <property type="evidence" value="ECO:0007669"/>
    <property type="project" value="TreeGrafter"/>
</dbReference>
<dbReference type="InterPro" id="IPR001576">
    <property type="entry name" value="Phosphoglycerate_kinase"/>
</dbReference>
<dbReference type="PANTHER" id="PTHR11406">
    <property type="entry name" value="PHOSPHOGLYCERATE KINASE"/>
    <property type="match status" value="1"/>
</dbReference>
<comment type="caution">
    <text evidence="7">Lacks conserved residue(s) required for the propagation of feature annotation.</text>
</comment>
<keyword evidence="3 7" id="KW-0808">Transferase</keyword>
<dbReference type="GO" id="GO:0006094">
    <property type="term" value="P:gluconeogenesis"/>
    <property type="evidence" value="ECO:0007669"/>
    <property type="project" value="TreeGrafter"/>
</dbReference>
<evidence type="ECO:0000256" key="3">
    <source>
        <dbReference type="ARBA" id="ARBA00022679"/>
    </source>
</evidence>
<dbReference type="Gene3D" id="3.40.50.1260">
    <property type="entry name" value="Phosphoglycerate kinase, N-terminal domain"/>
    <property type="match status" value="2"/>
</dbReference>
<comment type="catalytic activity">
    <reaction evidence="1 7 10">
        <text>(2R)-3-phosphoglycerate + ATP = (2R)-3-phospho-glyceroyl phosphate + ADP</text>
        <dbReference type="Rhea" id="RHEA:14801"/>
        <dbReference type="ChEBI" id="CHEBI:30616"/>
        <dbReference type="ChEBI" id="CHEBI:57604"/>
        <dbReference type="ChEBI" id="CHEBI:58272"/>
        <dbReference type="ChEBI" id="CHEBI:456216"/>
        <dbReference type="EC" id="2.7.2.3"/>
    </reaction>
</comment>
<comment type="similarity">
    <text evidence="7 10">Belongs to the phosphoglycerate kinase family.</text>
</comment>
<proteinExistence type="inferred from homology"/>
<feature type="binding site" evidence="8">
    <location>
        <position position="157"/>
    </location>
    <ligand>
        <name>(2R)-3-phosphoglycerate</name>
        <dbReference type="ChEBI" id="CHEBI:58272"/>
    </ligand>
</feature>
<feature type="binding site" evidence="7">
    <location>
        <position position="124"/>
    </location>
    <ligand>
        <name>substrate</name>
    </ligand>
</feature>
<dbReference type="InterPro" id="IPR015824">
    <property type="entry name" value="Phosphoglycerate_kinase_N"/>
</dbReference>
<evidence type="ECO:0000256" key="1">
    <source>
        <dbReference type="ARBA" id="ARBA00000642"/>
    </source>
</evidence>
<keyword evidence="4 7" id="KW-0547">Nucleotide-binding</keyword>
<dbReference type="GO" id="GO:0043531">
    <property type="term" value="F:ADP binding"/>
    <property type="evidence" value="ECO:0007669"/>
    <property type="project" value="TreeGrafter"/>
</dbReference>
<gene>
    <name evidence="7 11" type="primary">pgk</name>
    <name evidence="11" type="ORF">COU32_00760</name>
</gene>
<dbReference type="PIRSF" id="PIRSF000724">
    <property type="entry name" value="Pgk"/>
    <property type="match status" value="1"/>
</dbReference>
<keyword evidence="6 7" id="KW-0067">ATP-binding</keyword>
<dbReference type="GO" id="GO:0004618">
    <property type="term" value="F:phosphoglycerate kinase activity"/>
    <property type="evidence" value="ECO:0007669"/>
    <property type="project" value="UniProtKB-UniRule"/>
</dbReference>
<evidence type="ECO:0000256" key="6">
    <source>
        <dbReference type="ARBA" id="ARBA00022840"/>
    </source>
</evidence>
<dbReference type="Proteomes" id="UP000231530">
    <property type="component" value="Unassembled WGS sequence"/>
</dbReference>
<organism evidence="11 12">
    <name type="scientific">Candidatus Magasanikbacteria bacterium CG10_big_fil_rev_8_21_14_0_10_42_10</name>
    <dbReference type="NCBI Taxonomy" id="1974649"/>
    <lineage>
        <taxon>Bacteria</taxon>
        <taxon>Candidatus Magasanikiibacteriota</taxon>
    </lineage>
</organism>
<feature type="binding site" evidence="7">
    <location>
        <begin position="356"/>
        <end position="359"/>
    </location>
    <ligand>
        <name>ATP</name>
        <dbReference type="ChEBI" id="CHEBI:30616"/>
    </ligand>
</feature>
<reference evidence="12" key="1">
    <citation type="submission" date="2017-09" db="EMBL/GenBank/DDBJ databases">
        <title>Depth-based differentiation of microbial function through sediment-hosted aquifers and enrichment of novel symbionts in the deep terrestrial subsurface.</title>
        <authorList>
            <person name="Probst A.J."/>
            <person name="Ladd B."/>
            <person name="Jarett J.K."/>
            <person name="Geller-Mcgrath D.E."/>
            <person name="Sieber C.M.K."/>
            <person name="Emerson J.B."/>
            <person name="Anantharaman K."/>
            <person name="Thomas B.C."/>
            <person name="Malmstrom R."/>
            <person name="Stieglmeier M."/>
            <person name="Klingl A."/>
            <person name="Woyke T."/>
            <person name="Ryan C.M."/>
            <person name="Banfield J.F."/>
        </authorList>
    </citation>
    <scope>NUCLEOTIDE SEQUENCE [LARGE SCALE GENOMIC DNA]</scope>
</reference>
<dbReference type="PRINTS" id="PR00477">
    <property type="entry name" value="PHGLYCKINASE"/>
</dbReference>